<evidence type="ECO:0000313" key="7">
    <source>
        <dbReference type="EMBL" id="SHI54097.1"/>
    </source>
</evidence>
<dbReference type="OrthoDB" id="9028at2"/>
<comment type="catalytic activity">
    <reaction evidence="1">
        <text>[protein]-peptidylproline (omega=180) = [protein]-peptidylproline (omega=0)</text>
        <dbReference type="Rhea" id="RHEA:16237"/>
        <dbReference type="Rhea" id="RHEA-COMP:10747"/>
        <dbReference type="Rhea" id="RHEA-COMP:10748"/>
        <dbReference type="ChEBI" id="CHEBI:83833"/>
        <dbReference type="ChEBI" id="CHEBI:83834"/>
        <dbReference type="EC" id="5.2.1.8"/>
    </reaction>
</comment>
<feature type="domain" description="PpiC" evidence="6">
    <location>
        <begin position="378"/>
        <end position="494"/>
    </location>
</feature>
<dbReference type="AlphaFoldDB" id="A0A1M6BZE2"/>
<keyword evidence="8" id="KW-1185">Reference proteome</keyword>
<dbReference type="Proteomes" id="UP000184171">
    <property type="component" value="Unassembled WGS sequence"/>
</dbReference>
<proteinExistence type="predicted"/>
<protein>
    <recommendedName>
        <fullName evidence="2">peptidylprolyl isomerase</fullName>
        <ecNumber evidence="2">5.2.1.8</ecNumber>
    </recommendedName>
</protein>
<evidence type="ECO:0000313" key="8">
    <source>
        <dbReference type="Proteomes" id="UP000184171"/>
    </source>
</evidence>
<dbReference type="InterPro" id="IPR027304">
    <property type="entry name" value="Trigger_fact/SurA_dom_sf"/>
</dbReference>
<dbReference type="GO" id="GO:0003755">
    <property type="term" value="F:peptidyl-prolyl cis-trans isomerase activity"/>
    <property type="evidence" value="ECO:0007669"/>
    <property type="project" value="UniProtKB-KW"/>
</dbReference>
<dbReference type="Gene3D" id="1.10.4030.10">
    <property type="entry name" value="Porin chaperone SurA, peptide-binding domain"/>
    <property type="match status" value="1"/>
</dbReference>
<keyword evidence="3" id="KW-0732">Signal</keyword>
<dbReference type="InterPro" id="IPR000297">
    <property type="entry name" value="PPIase_PpiC"/>
</dbReference>
<evidence type="ECO:0000259" key="6">
    <source>
        <dbReference type="Pfam" id="PF13145"/>
    </source>
</evidence>
<dbReference type="STRING" id="1122189.SAMN02745165_00352"/>
<sequence length="542" mass="62078">MSGLKTCLTPLWVLLLLCLLPQLSCAFWGQSYLLQINGEEYTEQDYRHWWKEWQEPGMAVHESLDPYIDFLLLSGEADAMQLFENPGYKKKLDVFLKVRSLMQLKAEEVDAKKVIPPQEELWQTYQEEYTPLLDLRMIAVQDDNQSAQLQELIAQGVAFEKLVETAGLEGKAEQFESTGLMRFTRIPEVLRAAVLPLQQGDVAGPVKYGHVWYFLEVLQRQDGNEEDFAGLKQKLIRNSLKQQELDLTAQLLDQLKKEYAVQINQSLIDTITVDGVPSADADKIAITIEDLKIPASFVYASIEKGQKLRGTARRNAESFEATKKRVVNDILVQVLTEKAALDRNYEEVPPLKPVYDFYRQYRLLKEFERVVVQPEVQVTDADIENYYNENGEQFSDQGMIEYAQVTTNEEALAEDIAEKLKNGAEFFSVMEPISPSGVQVKKEPLVHLKPVVQEAVKSLASGQVTVIPDGANTHFIKVVRAVETKVMPLEHVREMIRKTLEKQHFKAVRDDFVRRLRERSTIKLNNGKWQTLRKELLEEKAS</sequence>
<dbReference type="SUPFAM" id="SSF109998">
    <property type="entry name" value="Triger factor/SurA peptide-binding domain-like"/>
    <property type="match status" value="1"/>
</dbReference>
<dbReference type="InterPro" id="IPR046357">
    <property type="entry name" value="PPIase_dom_sf"/>
</dbReference>
<dbReference type="InterPro" id="IPR050245">
    <property type="entry name" value="PrsA_foldase"/>
</dbReference>
<evidence type="ECO:0000256" key="2">
    <source>
        <dbReference type="ARBA" id="ARBA00013194"/>
    </source>
</evidence>
<dbReference type="SUPFAM" id="SSF54534">
    <property type="entry name" value="FKBP-like"/>
    <property type="match status" value="1"/>
</dbReference>
<gene>
    <name evidence="7" type="ORF">SAMN02745165_00352</name>
</gene>
<reference evidence="7 8" key="1">
    <citation type="submission" date="2016-11" db="EMBL/GenBank/DDBJ databases">
        <authorList>
            <person name="Jaros S."/>
            <person name="Januszkiewicz K."/>
            <person name="Wedrychowicz H."/>
        </authorList>
    </citation>
    <scope>NUCLEOTIDE SEQUENCE [LARGE SCALE GENOMIC DNA]</scope>
    <source>
        <strain evidence="7 8">DSM 5091</strain>
    </source>
</reference>
<name>A0A1M6BZE2_MALRU</name>
<dbReference type="PANTHER" id="PTHR47245:SF1">
    <property type="entry name" value="FOLDASE PROTEIN PRSA"/>
    <property type="match status" value="1"/>
</dbReference>
<dbReference type="Pfam" id="PF13145">
    <property type="entry name" value="Rotamase_2"/>
    <property type="match status" value="1"/>
</dbReference>
<keyword evidence="4" id="KW-0697">Rotamase</keyword>
<evidence type="ECO:0000256" key="5">
    <source>
        <dbReference type="ARBA" id="ARBA00023235"/>
    </source>
</evidence>
<organism evidence="7 8">
    <name type="scientific">Malonomonas rubra DSM 5091</name>
    <dbReference type="NCBI Taxonomy" id="1122189"/>
    <lineage>
        <taxon>Bacteria</taxon>
        <taxon>Pseudomonadati</taxon>
        <taxon>Thermodesulfobacteriota</taxon>
        <taxon>Desulfuromonadia</taxon>
        <taxon>Desulfuromonadales</taxon>
        <taxon>Geopsychrobacteraceae</taxon>
        <taxon>Malonomonas</taxon>
    </lineage>
</organism>
<accession>A0A1M6BZE2</accession>
<evidence type="ECO:0000256" key="3">
    <source>
        <dbReference type="ARBA" id="ARBA00022729"/>
    </source>
</evidence>
<evidence type="ECO:0000256" key="1">
    <source>
        <dbReference type="ARBA" id="ARBA00000971"/>
    </source>
</evidence>
<dbReference type="RefSeq" id="WP_161947604.1">
    <property type="nucleotide sequence ID" value="NZ_FQZT01000001.1"/>
</dbReference>
<dbReference type="EMBL" id="FQZT01000001">
    <property type="protein sequence ID" value="SHI54097.1"/>
    <property type="molecule type" value="Genomic_DNA"/>
</dbReference>
<dbReference type="Gene3D" id="3.10.50.40">
    <property type="match status" value="2"/>
</dbReference>
<dbReference type="EC" id="5.2.1.8" evidence="2"/>
<evidence type="ECO:0000256" key="4">
    <source>
        <dbReference type="ARBA" id="ARBA00023110"/>
    </source>
</evidence>
<dbReference type="PANTHER" id="PTHR47245">
    <property type="entry name" value="PEPTIDYLPROLYL ISOMERASE"/>
    <property type="match status" value="1"/>
</dbReference>
<keyword evidence="5" id="KW-0413">Isomerase</keyword>